<dbReference type="Pfam" id="PF00172">
    <property type="entry name" value="Zn_clus"/>
    <property type="match status" value="1"/>
</dbReference>
<feature type="region of interest" description="Disordered" evidence="2">
    <location>
        <begin position="50"/>
        <end position="103"/>
    </location>
</feature>
<organism evidence="4 5">
    <name type="scientific">Phialocephala subalpina</name>
    <dbReference type="NCBI Taxonomy" id="576137"/>
    <lineage>
        <taxon>Eukaryota</taxon>
        <taxon>Fungi</taxon>
        <taxon>Dikarya</taxon>
        <taxon>Ascomycota</taxon>
        <taxon>Pezizomycotina</taxon>
        <taxon>Leotiomycetes</taxon>
        <taxon>Helotiales</taxon>
        <taxon>Mollisiaceae</taxon>
        <taxon>Phialocephala</taxon>
        <taxon>Phialocephala fortinii species complex</taxon>
    </lineage>
</organism>
<dbReference type="STRING" id="576137.A0A1L7X8I9"/>
<feature type="compositionally biased region" description="Polar residues" evidence="2">
    <location>
        <begin position="93"/>
        <end position="103"/>
    </location>
</feature>
<dbReference type="PROSITE" id="PS00463">
    <property type="entry name" value="ZN2_CY6_FUNGAL_1"/>
    <property type="match status" value="1"/>
</dbReference>
<reference evidence="4 5" key="1">
    <citation type="submission" date="2016-03" db="EMBL/GenBank/DDBJ databases">
        <authorList>
            <person name="Ploux O."/>
        </authorList>
    </citation>
    <scope>NUCLEOTIDE SEQUENCE [LARGE SCALE GENOMIC DNA]</scope>
    <source>
        <strain evidence="4 5">UAMH 11012</strain>
    </source>
</reference>
<dbReference type="GO" id="GO:0008270">
    <property type="term" value="F:zinc ion binding"/>
    <property type="evidence" value="ECO:0007669"/>
    <property type="project" value="InterPro"/>
</dbReference>
<evidence type="ECO:0000313" key="4">
    <source>
        <dbReference type="EMBL" id="CZR61341.1"/>
    </source>
</evidence>
<dbReference type="AlphaFoldDB" id="A0A1L7X8I9"/>
<dbReference type="InterPro" id="IPR001138">
    <property type="entry name" value="Zn2Cys6_DnaBD"/>
</dbReference>
<dbReference type="OrthoDB" id="4330117at2759"/>
<gene>
    <name evidence="4" type="ORF">PAC_11237</name>
</gene>
<keyword evidence="5" id="KW-1185">Reference proteome</keyword>
<dbReference type="InterPro" id="IPR036864">
    <property type="entry name" value="Zn2-C6_fun-type_DNA-bd_sf"/>
</dbReference>
<dbReference type="SMART" id="SM00066">
    <property type="entry name" value="GAL4"/>
    <property type="match status" value="1"/>
</dbReference>
<dbReference type="Gene3D" id="4.10.240.10">
    <property type="entry name" value="Zn(2)-C6 fungal-type DNA-binding domain"/>
    <property type="match status" value="1"/>
</dbReference>
<dbReference type="GO" id="GO:0000981">
    <property type="term" value="F:DNA-binding transcription factor activity, RNA polymerase II-specific"/>
    <property type="evidence" value="ECO:0007669"/>
    <property type="project" value="InterPro"/>
</dbReference>
<dbReference type="EMBL" id="FJOG01000018">
    <property type="protein sequence ID" value="CZR61341.1"/>
    <property type="molecule type" value="Genomic_DNA"/>
</dbReference>
<evidence type="ECO:0000259" key="3">
    <source>
        <dbReference type="PROSITE" id="PS50048"/>
    </source>
</evidence>
<feature type="domain" description="Zn(2)-C6 fungal-type" evidence="3">
    <location>
        <begin position="10"/>
        <end position="42"/>
    </location>
</feature>
<dbReference type="PROSITE" id="PS50048">
    <property type="entry name" value="ZN2_CY6_FUNGAL_2"/>
    <property type="match status" value="1"/>
</dbReference>
<keyword evidence="1" id="KW-0539">Nucleus</keyword>
<evidence type="ECO:0000256" key="2">
    <source>
        <dbReference type="SAM" id="MobiDB-lite"/>
    </source>
</evidence>
<sequence>MTDDVRRRAACDRCHSQKIRCPRQPGQAVCSRCVKAGTQCIFSPFRQKKPVDEANRSGGTPIDHQDLDGNGQSSAIASSTSLTRQKRRRVASPQISTSPVVVSESPLQSLEPFNVDDLGLDWLTDQYPLSQDFVVDPMFNDMNAEGQDTLSFLPGITSPFGYSVPERDANPMVQYRKEANLSRAIKTSSALLLGTDDALLQSRPQESGAFTGRWMPDVEAPHPDPTTCMQRLSQLSSDLFEHSQALPPLSIHDPAYADKDSTLQSAAKDYTRFVLEDTFRHTQTLIDVYPSFLLLTPQTTPRSRLHPPNPLLPPPPHIHLRTTIPTHGDMHKNKGIALTAEAATLTVPKLYIGSYCPPPSSAVPMQMLLLVQFASQLFGYASDLAEEIEGSGDEGENLGGGEASTMALTKAAAANVKERAGSMTQELGEMRGIMLHSGMLA</sequence>
<name>A0A1L7X8I9_9HELO</name>
<feature type="compositionally biased region" description="Polar residues" evidence="2">
    <location>
        <begin position="70"/>
        <end position="83"/>
    </location>
</feature>
<evidence type="ECO:0000256" key="1">
    <source>
        <dbReference type="ARBA" id="ARBA00023242"/>
    </source>
</evidence>
<dbReference type="CDD" id="cd00067">
    <property type="entry name" value="GAL4"/>
    <property type="match status" value="1"/>
</dbReference>
<accession>A0A1L7X8I9</accession>
<dbReference type="Proteomes" id="UP000184330">
    <property type="component" value="Unassembled WGS sequence"/>
</dbReference>
<dbReference type="SUPFAM" id="SSF57701">
    <property type="entry name" value="Zn2/Cys6 DNA-binding domain"/>
    <property type="match status" value="1"/>
</dbReference>
<evidence type="ECO:0000313" key="5">
    <source>
        <dbReference type="Proteomes" id="UP000184330"/>
    </source>
</evidence>
<protein>
    <recommendedName>
        <fullName evidence="3">Zn(2)-C6 fungal-type domain-containing protein</fullName>
    </recommendedName>
</protein>
<proteinExistence type="predicted"/>